<dbReference type="Pfam" id="PF06769">
    <property type="entry name" value="YoeB_toxin"/>
    <property type="match status" value="1"/>
</dbReference>
<keyword evidence="3" id="KW-1277">Toxin-antitoxin system</keyword>
<dbReference type="PANTHER" id="PTHR38039:SF1">
    <property type="entry name" value="TOXIN YOEB"/>
    <property type="match status" value="1"/>
</dbReference>
<dbReference type="eggNOG" id="COG2161">
    <property type="taxonomic scope" value="Bacteria"/>
</dbReference>
<dbReference type="GO" id="GO:0045892">
    <property type="term" value="P:negative regulation of DNA-templated transcription"/>
    <property type="evidence" value="ECO:0007669"/>
    <property type="project" value="TreeGrafter"/>
</dbReference>
<dbReference type="HOGENOM" id="CLU_2218709_0_0_4"/>
<keyword evidence="5" id="KW-0255">Endonuclease</keyword>
<evidence type="ECO:0000256" key="4">
    <source>
        <dbReference type="ARBA" id="ARBA00022722"/>
    </source>
</evidence>
<dbReference type="Gene3D" id="3.40.1620.10">
    <property type="entry name" value="YefM-like domain"/>
    <property type="match status" value="1"/>
</dbReference>
<evidence type="ECO:0000256" key="7">
    <source>
        <dbReference type="ARBA" id="ARBA00030388"/>
    </source>
</evidence>
<evidence type="ECO:0000256" key="5">
    <source>
        <dbReference type="ARBA" id="ARBA00022759"/>
    </source>
</evidence>
<dbReference type="NCBIfam" id="TIGR01552">
    <property type="entry name" value="phd_fam"/>
    <property type="match status" value="1"/>
</dbReference>
<dbReference type="InterPro" id="IPR035093">
    <property type="entry name" value="RelE/ParE_toxin_dom_sf"/>
</dbReference>
<dbReference type="GO" id="GO:0004519">
    <property type="term" value="F:endonuclease activity"/>
    <property type="evidence" value="ECO:0007669"/>
    <property type="project" value="UniProtKB-KW"/>
</dbReference>
<comment type="similarity">
    <text evidence="1">Belongs to the YoeB family.</text>
</comment>
<keyword evidence="4" id="KW-0540">Nuclease</keyword>
<keyword evidence="6" id="KW-0378">Hydrolase</keyword>
<dbReference type="PANTHER" id="PTHR38039">
    <property type="entry name" value="TOXIN YOEB"/>
    <property type="match status" value="1"/>
</dbReference>
<organism evidence="8">
    <name type="scientific">Cupriavidus pinatubonensis (strain JMP 134 / LMG 1197)</name>
    <name type="common">Cupriavidus necator (strain JMP 134)</name>
    <dbReference type="NCBI Taxonomy" id="264198"/>
    <lineage>
        <taxon>Bacteria</taxon>
        <taxon>Pseudomonadati</taxon>
        <taxon>Pseudomonadota</taxon>
        <taxon>Betaproteobacteria</taxon>
        <taxon>Burkholderiales</taxon>
        <taxon>Burkholderiaceae</taxon>
        <taxon>Cupriavidus</taxon>
    </lineage>
</organism>
<dbReference type="eggNOG" id="COG4115">
    <property type="taxonomic scope" value="Bacteria"/>
</dbReference>
<gene>
    <name evidence="8" type="ordered locus">Reut_C5998</name>
</gene>
<sequence length="106" mass="12109">MRTVHFSDARNNLKAVIDQAIDDHDAVLITRRDAPNAVIMSQEQYDSWMETMCQRDPFEGIGKPEPLKGNLAGAWSRRIDDANRFVYTADDDAVYIAACRYHYGDK</sequence>
<evidence type="ECO:0000256" key="1">
    <source>
        <dbReference type="ARBA" id="ARBA00008172"/>
    </source>
</evidence>
<geneLocation type="plasmid" evidence="8">
    <name>megaplasmid</name>
</geneLocation>
<dbReference type="SUPFAM" id="SSF143011">
    <property type="entry name" value="RelE-like"/>
    <property type="match status" value="1"/>
</dbReference>
<dbReference type="GO" id="GO:0006401">
    <property type="term" value="P:RNA catabolic process"/>
    <property type="evidence" value="ECO:0007669"/>
    <property type="project" value="InterPro"/>
</dbReference>
<evidence type="ECO:0000256" key="3">
    <source>
        <dbReference type="ARBA" id="ARBA00022649"/>
    </source>
</evidence>
<dbReference type="InterPro" id="IPR036165">
    <property type="entry name" value="YefM-like_sf"/>
</dbReference>
<dbReference type="AlphaFoldDB" id="Q46ND9"/>
<dbReference type="Gene3D" id="3.30.2310.20">
    <property type="entry name" value="RelE-like"/>
    <property type="match status" value="1"/>
</dbReference>
<keyword evidence="8" id="KW-0614">Plasmid</keyword>
<dbReference type="InterPro" id="IPR009614">
    <property type="entry name" value="YoeB_toxin"/>
</dbReference>
<evidence type="ECO:0000256" key="2">
    <source>
        <dbReference type="ARBA" id="ARBA00009981"/>
    </source>
</evidence>
<dbReference type="KEGG" id="reu:Reut_C5998"/>
<dbReference type="SUPFAM" id="SSF143120">
    <property type="entry name" value="YefM-like"/>
    <property type="match status" value="1"/>
</dbReference>
<protein>
    <recommendedName>
        <fullName evidence="7">Putative mRNA interferase YoeB</fullName>
    </recommendedName>
</protein>
<comment type="similarity">
    <text evidence="2">Belongs to the phD/YefM antitoxin family.</text>
</comment>
<proteinExistence type="inferred from homology"/>
<evidence type="ECO:0000313" key="8">
    <source>
        <dbReference type="EMBL" id="AAZ65332.1"/>
    </source>
</evidence>
<evidence type="ECO:0000256" key="6">
    <source>
        <dbReference type="ARBA" id="ARBA00022801"/>
    </source>
</evidence>
<accession>Q46ND9</accession>
<reference evidence="8" key="1">
    <citation type="submission" date="2005-08" db="EMBL/GenBank/DDBJ databases">
        <title>Complete sequence of a megaplasmid of Ralstonia eutropha JMP134.</title>
        <authorList>
            <person name="Copeland A."/>
            <person name="Lucas S."/>
            <person name="Lapidus A."/>
            <person name="Barry K."/>
            <person name="Detter J.C."/>
            <person name="Glavina T."/>
            <person name="Hammon N."/>
            <person name="Israni S."/>
            <person name="Pitluck S."/>
            <person name="Goltsman E."/>
            <person name="Martinez M."/>
            <person name="Vergez L."/>
            <person name="Larimer F."/>
            <person name="Land M."/>
            <person name="Lykidis A."/>
            <person name="Richardson P."/>
        </authorList>
    </citation>
    <scope>NUCLEOTIDE SEQUENCE [LARGE SCALE GENOMIC DNA]</scope>
    <source>
        <strain evidence="8">JMP134</strain>
        <plasmid evidence="8">megaplasmid</plasmid>
    </source>
</reference>
<name>Q46ND9_CUPPJ</name>
<dbReference type="OrthoDB" id="9802003at2"/>
<dbReference type="EMBL" id="CP000092">
    <property type="protein sequence ID" value="AAZ65332.1"/>
    <property type="molecule type" value="Genomic_DNA"/>
</dbReference>
<dbReference type="NCBIfam" id="TIGR02116">
    <property type="entry name" value="toxin_Txe_YoeB"/>
    <property type="match status" value="1"/>
</dbReference>
<dbReference type="GO" id="GO:0016787">
    <property type="term" value="F:hydrolase activity"/>
    <property type="evidence" value="ECO:0007669"/>
    <property type="project" value="UniProtKB-KW"/>
</dbReference>